<dbReference type="SUPFAM" id="SSF82866">
    <property type="entry name" value="Multidrug efflux transporter AcrB transmembrane domain"/>
    <property type="match status" value="1"/>
</dbReference>
<evidence type="ECO:0000256" key="9">
    <source>
        <dbReference type="HAMAP-Rule" id="MF_01464"/>
    </source>
</evidence>
<dbReference type="Pfam" id="PF02355">
    <property type="entry name" value="SecD_SecF_C"/>
    <property type="match status" value="1"/>
</dbReference>
<organism evidence="11 12">
    <name type="scientific">Brevundimonas nasdae</name>
    <dbReference type="NCBI Taxonomy" id="172043"/>
    <lineage>
        <taxon>Bacteria</taxon>
        <taxon>Pseudomonadati</taxon>
        <taxon>Pseudomonadota</taxon>
        <taxon>Alphaproteobacteria</taxon>
        <taxon>Caulobacterales</taxon>
        <taxon>Caulobacteraceae</taxon>
        <taxon>Brevundimonas</taxon>
    </lineage>
</organism>
<comment type="subcellular location">
    <subcellularLocation>
        <location evidence="1 9">Cell membrane</location>
        <topology evidence="1 9">Multi-pass membrane protein</topology>
    </subcellularLocation>
</comment>
<sequence length="329" mass="35217">MSMNGWPIIKLLPHKTNFQFVKYAKGFAIMSAILTVAAIVGCFYPGLNLGIDFRGGASMEVSKPAGQVLELDRLRGAVNGLSMGDVQVQGIARRDTNANDGSTAIVRFQVPANADQTEVVQKVEHAIDQAVGQVTYSGVSVVGSKVSGELLTNGVLALVIAVVLMFLYIAFRFPWQFGIGAVAGLLHDVALTFGLIVLLRMEFSLNLVAALLTVIGYSMNDTVVVFDRLRENLRKYKVMPLREVIDLSINETLSRTIITGVTTVIVLIVLAVFGGEALRGFSITLAFGVVIGTFSSIYVGAPIILLWGVKRGGASDDAKPVKLGMASRP</sequence>
<evidence type="ECO:0000313" key="11">
    <source>
        <dbReference type="EMBL" id="QYC11597.1"/>
    </source>
</evidence>
<feature type="transmembrane region" description="Helical" evidence="9">
    <location>
        <begin position="177"/>
        <end position="199"/>
    </location>
</feature>
<accession>A0ABX8TNG2</accession>
<evidence type="ECO:0000256" key="6">
    <source>
        <dbReference type="ARBA" id="ARBA00022989"/>
    </source>
</evidence>
<feature type="transmembrane region" description="Helical" evidence="9">
    <location>
        <begin position="205"/>
        <end position="226"/>
    </location>
</feature>
<dbReference type="NCBIfam" id="TIGR00916">
    <property type="entry name" value="2A0604s01"/>
    <property type="match status" value="1"/>
</dbReference>
<dbReference type="InterPro" id="IPR005665">
    <property type="entry name" value="SecF_bac"/>
</dbReference>
<dbReference type="Proteomes" id="UP000824334">
    <property type="component" value="Chromosome"/>
</dbReference>
<dbReference type="PANTHER" id="PTHR30081">
    <property type="entry name" value="PROTEIN-EXPORT MEMBRANE PROTEIN SEC"/>
    <property type="match status" value="1"/>
</dbReference>
<keyword evidence="3 9" id="KW-1003">Cell membrane</keyword>
<evidence type="ECO:0000256" key="7">
    <source>
        <dbReference type="ARBA" id="ARBA00023010"/>
    </source>
</evidence>
<dbReference type="NCBIfam" id="TIGR00966">
    <property type="entry name" value="transloc_SecF"/>
    <property type="match status" value="1"/>
</dbReference>
<dbReference type="InterPro" id="IPR055344">
    <property type="entry name" value="SecD_SecF_C_bact"/>
</dbReference>
<feature type="domain" description="Protein export membrane protein SecD/SecF C-terminal" evidence="10">
    <location>
        <begin position="126"/>
        <end position="308"/>
    </location>
</feature>
<dbReference type="HAMAP" id="MF_01464_B">
    <property type="entry name" value="SecF_B"/>
    <property type="match status" value="1"/>
</dbReference>
<dbReference type="InterPro" id="IPR022645">
    <property type="entry name" value="SecD/SecF_bac"/>
</dbReference>
<dbReference type="Pfam" id="PF07549">
    <property type="entry name" value="Sec_GG"/>
    <property type="match status" value="1"/>
</dbReference>
<keyword evidence="5 9" id="KW-0653">Protein transport</keyword>
<comment type="subunit">
    <text evidence="9">Forms a complex with SecD. Part of the essential Sec protein translocation apparatus which comprises SecA, SecYEG and auxiliary proteins SecDF-YajC and YidC.</text>
</comment>
<dbReference type="EMBL" id="CP080034">
    <property type="protein sequence ID" value="QYC11597.1"/>
    <property type="molecule type" value="Genomic_DNA"/>
</dbReference>
<dbReference type="InterPro" id="IPR022813">
    <property type="entry name" value="SecD/SecF_arch_bac"/>
</dbReference>
<evidence type="ECO:0000256" key="8">
    <source>
        <dbReference type="ARBA" id="ARBA00023136"/>
    </source>
</evidence>
<feature type="transmembrane region" description="Helical" evidence="9">
    <location>
        <begin position="27"/>
        <end position="47"/>
    </location>
</feature>
<gene>
    <name evidence="9 11" type="primary">secF</name>
    <name evidence="11" type="ORF">KWG56_06420</name>
</gene>
<dbReference type="PRINTS" id="PR01755">
    <property type="entry name" value="SECFTRNLCASE"/>
</dbReference>
<feature type="transmembrane region" description="Helical" evidence="9">
    <location>
        <begin position="150"/>
        <end position="170"/>
    </location>
</feature>
<dbReference type="GeneID" id="94374890"/>
<evidence type="ECO:0000313" key="12">
    <source>
        <dbReference type="Proteomes" id="UP000824334"/>
    </source>
</evidence>
<dbReference type="PANTHER" id="PTHR30081:SF8">
    <property type="entry name" value="PROTEIN TRANSLOCASE SUBUNIT SECF"/>
    <property type="match status" value="1"/>
</dbReference>
<dbReference type="InterPro" id="IPR048634">
    <property type="entry name" value="SecD_SecF_C"/>
</dbReference>
<keyword evidence="7 9" id="KW-0811">Translocation</keyword>
<keyword evidence="2 9" id="KW-0813">Transport</keyword>
<keyword evidence="4 9" id="KW-0812">Transmembrane</keyword>
<evidence type="ECO:0000259" key="10">
    <source>
        <dbReference type="Pfam" id="PF02355"/>
    </source>
</evidence>
<evidence type="ECO:0000256" key="1">
    <source>
        <dbReference type="ARBA" id="ARBA00004651"/>
    </source>
</evidence>
<reference evidence="11 12" key="1">
    <citation type="submission" date="2021-07" db="EMBL/GenBank/DDBJ databases">
        <title>Isolation and characterization of bacteria from a gold mining with a capacity of golden bioaccumulation.</title>
        <authorList>
            <person name="Yang X.J."/>
        </authorList>
    </citation>
    <scope>NUCLEOTIDE SEQUENCE [LARGE SCALE GENOMIC DNA]</scope>
    <source>
        <strain evidence="11 12">Au29</strain>
    </source>
</reference>
<name>A0ABX8TNG2_9CAUL</name>
<dbReference type="RefSeq" id="WP_201097709.1">
    <property type="nucleotide sequence ID" value="NZ_BAAAEE010000021.1"/>
</dbReference>
<keyword evidence="12" id="KW-1185">Reference proteome</keyword>
<proteinExistence type="inferred from homology"/>
<comment type="function">
    <text evidence="9">Part of the Sec protein translocase complex. Interacts with the SecYEG preprotein conducting channel. SecDF uses the proton motive force (PMF) to complete protein translocation after the ATP-dependent function of SecA.</text>
</comment>
<evidence type="ECO:0000256" key="5">
    <source>
        <dbReference type="ARBA" id="ARBA00022927"/>
    </source>
</evidence>
<feature type="transmembrane region" description="Helical" evidence="9">
    <location>
        <begin position="257"/>
        <end position="275"/>
    </location>
</feature>
<dbReference type="Gene3D" id="1.20.1640.10">
    <property type="entry name" value="Multidrug efflux transporter AcrB transmembrane domain"/>
    <property type="match status" value="1"/>
</dbReference>
<feature type="transmembrane region" description="Helical" evidence="9">
    <location>
        <begin position="281"/>
        <end position="309"/>
    </location>
</feature>
<evidence type="ECO:0000256" key="4">
    <source>
        <dbReference type="ARBA" id="ARBA00022692"/>
    </source>
</evidence>
<keyword evidence="6 9" id="KW-1133">Transmembrane helix</keyword>
<keyword evidence="8 9" id="KW-0472">Membrane</keyword>
<dbReference type="InterPro" id="IPR022646">
    <property type="entry name" value="SecD/SecF_CS"/>
</dbReference>
<comment type="similarity">
    <text evidence="9">Belongs to the SecD/SecF family. SecF subfamily.</text>
</comment>
<protein>
    <recommendedName>
        <fullName evidence="9">Protein-export membrane protein SecF</fullName>
    </recommendedName>
</protein>
<evidence type="ECO:0000256" key="3">
    <source>
        <dbReference type="ARBA" id="ARBA00022475"/>
    </source>
</evidence>
<evidence type="ECO:0000256" key="2">
    <source>
        <dbReference type="ARBA" id="ARBA00022448"/>
    </source>
</evidence>